<evidence type="ECO:0000256" key="1">
    <source>
        <dbReference type="SAM" id="Phobius"/>
    </source>
</evidence>
<accession>A0ABT4VHD2</accession>
<dbReference type="PANTHER" id="PTHR32063:SF28">
    <property type="entry name" value="BLR2861 PROTEIN"/>
    <property type="match status" value="1"/>
</dbReference>
<dbReference type="InterPro" id="IPR001036">
    <property type="entry name" value="Acrflvin-R"/>
</dbReference>
<sequence length="1037" mass="110481">MSRITEELRGLPAFCVRRPVFAIVINLLVIIAGLAAITAVEIRELPSTDRPVVTIRTTYSGATPETVDTTVTSVLEGAAARTPGVASISSSSSFGSSRITVEFSPSVDVDTAANDLRNAIARSERLLPDTADTPLVIKANDDDSPIIRLAATTDRLPIEELTQIVDNQIIDRLSAVPGVGDVTVFGDRQPVFKIDLDLMALASRGLSAADVRSAIERVTADTPAGSLSTGGTEILVRTDLNVGSVADIEELRIDDHTRVGDVADVSYGPDERTFYLRADGKTGIGINIVRQAQSNTIEISQGVEQAVAELQPVLPDDVDLRVTSDDAVFIGAAIQEVIKSLLISTAIVVAVIFLFLRTAGATIIPAVTIPVALIGTVATIWLVGFSLNILTLLALLLATGMVVDDAIVVLENIVRRRREGDGGRAAAVRGTREVFFAVLATTATLAAVFIPISFLPGTVGQLFSEFGFVLAIAVAISSFVALTLVPMLASRLAANVADDDRVTWLERVGSVFANGYRMLLRAAMAAPMIVLVISIIFSGFSYHLFNNLPQEITPREDRASIPIVVQLPQGTDLEIANEKMKQIEAIGEDLMAAGEVDSLFSIVGMQASNRGFIIFRLVDWDARDRSQSEIVADINRQLAEIPGVSAFARQPNTLGLRGGGSGLRFALTGSNYDVLSDAADDLTRAMADRFEGLGNFDIGYDTTQAELSVRVDRDRARELGIDLDDLSSFVSIALDGREIAEIHQDDNAIPVMLSLGERAIYDPSDLENLFVSTRDGTMVPISTVVEIEDTAVAPQLTREERMRAVPISVPLDADYDLESAIADMKQTAEEVLPTGVEVTLLSEAALLEETSTGMGLVFIFAIVIVFLVLAAQFESFVSSIIILLTIPSGVAAAVMAIGLTGGTINVYSQIGIILLVGIMAKNGILIVEFANQLREQGLSVREAIEGACMRRLRPVMMTMISTVLGGLPLILAFGAGAEARTALGWTIVGGLGFAAVSTLFLTPVAYNLLAGLSKSRNADEQRLIEELETSGKETGAA</sequence>
<protein>
    <submittedName>
        <fullName evidence="2">Efflux RND transporter permease subunit</fullName>
    </submittedName>
</protein>
<feature type="transmembrane region" description="Helical" evidence="1">
    <location>
        <begin position="522"/>
        <end position="545"/>
    </location>
</feature>
<dbReference type="SUPFAM" id="SSF82693">
    <property type="entry name" value="Multidrug efflux transporter AcrB pore domain, PN1, PN2, PC1 and PC2 subdomains"/>
    <property type="match status" value="4"/>
</dbReference>
<evidence type="ECO:0000313" key="2">
    <source>
        <dbReference type="EMBL" id="MDA4844122.1"/>
    </source>
</evidence>
<dbReference type="Proteomes" id="UP001148313">
    <property type="component" value="Unassembled WGS sequence"/>
</dbReference>
<organism evidence="2 3">
    <name type="scientific">Hoeflea poritis</name>
    <dbReference type="NCBI Taxonomy" id="2993659"/>
    <lineage>
        <taxon>Bacteria</taxon>
        <taxon>Pseudomonadati</taxon>
        <taxon>Pseudomonadota</taxon>
        <taxon>Alphaproteobacteria</taxon>
        <taxon>Hyphomicrobiales</taxon>
        <taxon>Rhizobiaceae</taxon>
        <taxon>Hoeflea</taxon>
    </lineage>
</organism>
<name>A0ABT4VHD2_9HYPH</name>
<dbReference type="EMBL" id="JAPJZH010000001">
    <property type="protein sequence ID" value="MDA4844122.1"/>
    <property type="molecule type" value="Genomic_DNA"/>
</dbReference>
<dbReference type="InterPro" id="IPR027463">
    <property type="entry name" value="AcrB_DN_DC_subdom"/>
</dbReference>
<dbReference type="RefSeq" id="WP_271087645.1">
    <property type="nucleotide sequence ID" value="NZ_JAPJZH010000001.1"/>
</dbReference>
<dbReference type="Gene3D" id="3.30.70.1440">
    <property type="entry name" value="Multidrug efflux transporter AcrB pore domain"/>
    <property type="match status" value="1"/>
</dbReference>
<comment type="caution">
    <text evidence="2">The sequence shown here is derived from an EMBL/GenBank/DDBJ whole genome shotgun (WGS) entry which is preliminary data.</text>
</comment>
<keyword evidence="1" id="KW-1133">Transmembrane helix</keyword>
<feature type="transmembrane region" description="Helical" evidence="1">
    <location>
        <begin position="20"/>
        <end position="40"/>
    </location>
</feature>
<feature type="transmembrane region" description="Helical" evidence="1">
    <location>
        <begin position="434"/>
        <end position="454"/>
    </location>
</feature>
<dbReference type="Gene3D" id="3.30.70.1430">
    <property type="entry name" value="Multidrug efflux transporter AcrB pore domain"/>
    <property type="match status" value="2"/>
</dbReference>
<dbReference type="SUPFAM" id="SSF82714">
    <property type="entry name" value="Multidrug efflux transporter AcrB TolC docking domain, DN and DC subdomains"/>
    <property type="match status" value="2"/>
</dbReference>
<reference evidence="2" key="1">
    <citation type="submission" date="2022-11" db="EMBL/GenBank/DDBJ databases">
        <title>Hoeflea poritis sp. nov., isolated from scleractinian coral Porites lutea.</title>
        <authorList>
            <person name="Zhang G."/>
            <person name="Wei Q."/>
            <person name="Cai L."/>
        </authorList>
    </citation>
    <scope>NUCLEOTIDE SEQUENCE</scope>
    <source>
        <strain evidence="2">E7-10</strain>
    </source>
</reference>
<feature type="transmembrane region" description="Helical" evidence="1">
    <location>
        <begin position="389"/>
        <end position="414"/>
    </location>
</feature>
<dbReference type="PANTHER" id="PTHR32063">
    <property type="match status" value="1"/>
</dbReference>
<dbReference type="PRINTS" id="PR00702">
    <property type="entry name" value="ACRIFLAVINRP"/>
</dbReference>
<dbReference type="Gene3D" id="3.30.2090.10">
    <property type="entry name" value="Multidrug efflux transporter AcrB TolC docking domain, DN and DC subdomains"/>
    <property type="match status" value="2"/>
</dbReference>
<dbReference type="Pfam" id="PF00873">
    <property type="entry name" value="ACR_tran"/>
    <property type="match status" value="1"/>
</dbReference>
<feature type="transmembrane region" description="Helical" evidence="1">
    <location>
        <begin position="952"/>
        <end position="976"/>
    </location>
</feature>
<keyword evidence="1" id="KW-0812">Transmembrane</keyword>
<feature type="transmembrane region" description="Helical" evidence="1">
    <location>
        <begin position="363"/>
        <end position="383"/>
    </location>
</feature>
<evidence type="ECO:0000313" key="3">
    <source>
        <dbReference type="Proteomes" id="UP001148313"/>
    </source>
</evidence>
<keyword evidence="1" id="KW-0472">Membrane</keyword>
<feature type="transmembrane region" description="Helical" evidence="1">
    <location>
        <begin position="982"/>
        <end position="1006"/>
    </location>
</feature>
<feature type="transmembrane region" description="Helical" evidence="1">
    <location>
        <begin position="880"/>
        <end position="904"/>
    </location>
</feature>
<dbReference type="Gene3D" id="3.30.70.1320">
    <property type="entry name" value="Multidrug efflux transporter AcrB pore domain like"/>
    <property type="match status" value="1"/>
</dbReference>
<feature type="transmembrane region" description="Helical" evidence="1">
    <location>
        <begin position="337"/>
        <end position="356"/>
    </location>
</feature>
<feature type="transmembrane region" description="Helical" evidence="1">
    <location>
        <begin position="910"/>
        <end position="931"/>
    </location>
</feature>
<dbReference type="SUPFAM" id="SSF82866">
    <property type="entry name" value="Multidrug efflux transporter AcrB transmembrane domain"/>
    <property type="match status" value="2"/>
</dbReference>
<keyword evidence="3" id="KW-1185">Reference proteome</keyword>
<gene>
    <name evidence="2" type="ORF">OOZ53_02125</name>
</gene>
<feature type="transmembrane region" description="Helical" evidence="1">
    <location>
        <begin position="853"/>
        <end position="873"/>
    </location>
</feature>
<feature type="transmembrane region" description="Helical" evidence="1">
    <location>
        <begin position="466"/>
        <end position="485"/>
    </location>
</feature>
<proteinExistence type="predicted"/>
<dbReference type="Gene3D" id="1.20.1640.10">
    <property type="entry name" value="Multidrug efflux transporter AcrB transmembrane domain"/>
    <property type="match status" value="2"/>
</dbReference>